<evidence type="ECO:0000259" key="9">
    <source>
        <dbReference type="PROSITE" id="PS51805"/>
    </source>
</evidence>
<keyword evidence="3" id="KW-0677">Repeat</keyword>
<evidence type="ECO:0000256" key="7">
    <source>
        <dbReference type="ARBA" id="ARBA00023204"/>
    </source>
</evidence>
<evidence type="ECO:0000256" key="4">
    <source>
        <dbReference type="ARBA" id="ARBA00022763"/>
    </source>
</evidence>
<keyword evidence="2" id="KW-0479">Metal-binding</keyword>
<evidence type="ECO:0000256" key="2">
    <source>
        <dbReference type="ARBA" id="ARBA00022723"/>
    </source>
</evidence>
<dbReference type="GO" id="GO:0000724">
    <property type="term" value="P:double-strand break repair via homologous recombination"/>
    <property type="evidence" value="ECO:0007669"/>
    <property type="project" value="TreeGrafter"/>
</dbReference>
<reference evidence="10" key="1">
    <citation type="submission" date="2022-03" db="EMBL/GenBank/DDBJ databases">
        <title>A functionally conserved STORR gene fusion in Papaver species that diverged 16.8 million years ago.</title>
        <authorList>
            <person name="Catania T."/>
        </authorList>
    </citation>
    <scope>NUCLEOTIDE SEQUENCE</scope>
    <source>
        <strain evidence="10">S-191538</strain>
    </source>
</reference>
<dbReference type="PANTHER" id="PTHR13763:SF9">
    <property type="entry name" value="BRCA1-ASSOCIATED RING DOMAIN PROTEIN 1"/>
    <property type="match status" value="1"/>
</dbReference>
<dbReference type="GO" id="GO:0045944">
    <property type="term" value="P:positive regulation of transcription by RNA polymerase II"/>
    <property type="evidence" value="ECO:0007669"/>
    <property type="project" value="TreeGrafter"/>
</dbReference>
<name>A0AA41VUD0_PAPNU</name>
<evidence type="ECO:0000256" key="3">
    <source>
        <dbReference type="ARBA" id="ARBA00022737"/>
    </source>
</evidence>
<evidence type="ECO:0000256" key="8">
    <source>
        <dbReference type="ARBA" id="ARBA00023242"/>
    </source>
</evidence>
<evidence type="ECO:0000313" key="11">
    <source>
        <dbReference type="Proteomes" id="UP001177140"/>
    </source>
</evidence>
<gene>
    <name evidence="10" type="ORF">MKW94_022118</name>
</gene>
<organism evidence="10 11">
    <name type="scientific">Papaver nudicaule</name>
    <name type="common">Iceland poppy</name>
    <dbReference type="NCBI Taxonomy" id="74823"/>
    <lineage>
        <taxon>Eukaryota</taxon>
        <taxon>Viridiplantae</taxon>
        <taxon>Streptophyta</taxon>
        <taxon>Embryophyta</taxon>
        <taxon>Tracheophyta</taxon>
        <taxon>Spermatophyta</taxon>
        <taxon>Magnoliopsida</taxon>
        <taxon>Ranunculales</taxon>
        <taxon>Papaveraceae</taxon>
        <taxon>Papaveroideae</taxon>
        <taxon>Papaver</taxon>
    </lineage>
</organism>
<keyword evidence="4" id="KW-0227">DNA damage</keyword>
<dbReference type="PANTHER" id="PTHR13763">
    <property type="entry name" value="BREAST CANCER TYPE 1 SUSCEPTIBILITY PROTEIN BRCA1"/>
    <property type="match status" value="1"/>
</dbReference>
<keyword evidence="11" id="KW-1185">Reference proteome</keyword>
<dbReference type="GO" id="GO:0004842">
    <property type="term" value="F:ubiquitin-protein transferase activity"/>
    <property type="evidence" value="ECO:0007669"/>
    <property type="project" value="TreeGrafter"/>
</dbReference>
<dbReference type="InterPro" id="IPR031099">
    <property type="entry name" value="BRCA1-associated"/>
</dbReference>
<accession>A0AA41VUD0</accession>
<dbReference type="Gene3D" id="3.30.40.10">
    <property type="entry name" value="Zinc/RING finger domain, C3HC4 (zinc finger)"/>
    <property type="match status" value="1"/>
</dbReference>
<proteinExistence type="predicted"/>
<keyword evidence="6" id="KW-0862">Zinc</keyword>
<dbReference type="Pfam" id="PF13771">
    <property type="entry name" value="zf-HC5HC2H"/>
    <property type="match status" value="1"/>
</dbReference>
<dbReference type="PROSITE" id="PS51805">
    <property type="entry name" value="EPHD"/>
    <property type="match status" value="1"/>
</dbReference>
<dbReference type="GO" id="GO:0008270">
    <property type="term" value="F:zinc ion binding"/>
    <property type="evidence" value="ECO:0007669"/>
    <property type="project" value="UniProtKB-KW"/>
</dbReference>
<dbReference type="AlphaFoldDB" id="A0AA41VUD0"/>
<feature type="domain" description="PHD-type" evidence="9">
    <location>
        <begin position="1"/>
        <end position="103"/>
    </location>
</feature>
<comment type="caution">
    <text evidence="10">The sequence shown here is derived from an EMBL/GenBank/DDBJ whole genome shotgun (WGS) entry which is preliminary data.</text>
</comment>
<sequence length="126" mass="13911">MLHIASRKEVKELEVSGPNVVHVHRNCIYGAPQVYYVGETVMNLEKELARSSKLKCSCCGLKGAALGCFVRSCKNTYHVPCAYGTSGCQWDDEGSLMFCPCHSGMKFPHEKTKKRKKLAKGNSLAV</sequence>
<dbReference type="GO" id="GO:0005634">
    <property type="term" value="C:nucleus"/>
    <property type="evidence" value="ECO:0007669"/>
    <property type="project" value="UniProtKB-SubCell"/>
</dbReference>
<dbReference type="Proteomes" id="UP001177140">
    <property type="component" value="Unassembled WGS sequence"/>
</dbReference>
<dbReference type="InterPro" id="IPR034732">
    <property type="entry name" value="EPHD"/>
</dbReference>
<dbReference type="InterPro" id="IPR013083">
    <property type="entry name" value="Znf_RING/FYVE/PHD"/>
</dbReference>
<keyword evidence="8" id="KW-0539">Nucleus</keyword>
<evidence type="ECO:0000256" key="1">
    <source>
        <dbReference type="ARBA" id="ARBA00004123"/>
    </source>
</evidence>
<keyword evidence="7" id="KW-0234">DNA repair</keyword>
<evidence type="ECO:0000256" key="5">
    <source>
        <dbReference type="ARBA" id="ARBA00022771"/>
    </source>
</evidence>
<dbReference type="EMBL" id="JAJJMA010295189">
    <property type="protein sequence ID" value="MCL7047632.1"/>
    <property type="molecule type" value="Genomic_DNA"/>
</dbReference>
<evidence type="ECO:0000313" key="10">
    <source>
        <dbReference type="EMBL" id="MCL7047632.1"/>
    </source>
</evidence>
<keyword evidence="5" id="KW-0863">Zinc-finger</keyword>
<comment type="subcellular location">
    <subcellularLocation>
        <location evidence="1">Nucleus</location>
    </subcellularLocation>
</comment>
<evidence type="ECO:0000256" key="6">
    <source>
        <dbReference type="ARBA" id="ARBA00022833"/>
    </source>
</evidence>
<protein>
    <recommendedName>
        <fullName evidence="9">PHD-type domain-containing protein</fullName>
    </recommendedName>
</protein>